<evidence type="ECO:0000256" key="11">
    <source>
        <dbReference type="ARBA" id="ARBA00048988"/>
    </source>
</evidence>
<dbReference type="GO" id="GO:0006310">
    <property type="term" value="P:DNA recombination"/>
    <property type="evidence" value="ECO:0007669"/>
    <property type="project" value="InterPro"/>
</dbReference>
<dbReference type="SMART" id="SM00487">
    <property type="entry name" value="DEXDc"/>
    <property type="match status" value="1"/>
</dbReference>
<evidence type="ECO:0000256" key="9">
    <source>
        <dbReference type="ARBA" id="ARBA00023125"/>
    </source>
</evidence>
<dbReference type="GO" id="GO:0006270">
    <property type="term" value="P:DNA replication initiation"/>
    <property type="evidence" value="ECO:0007669"/>
    <property type="project" value="TreeGrafter"/>
</dbReference>
<feature type="binding site" evidence="12">
    <location>
        <position position="478"/>
    </location>
    <ligand>
        <name>Zn(2+)</name>
        <dbReference type="ChEBI" id="CHEBI:29105"/>
        <label>2</label>
    </ligand>
</feature>
<comment type="cofactor">
    <cofactor evidence="12">
        <name>Zn(2+)</name>
        <dbReference type="ChEBI" id="CHEBI:29105"/>
    </cofactor>
    <text evidence="12">Binds 2 zinc ions per subunit.</text>
</comment>
<keyword evidence="1 12" id="KW-0639">Primosome</keyword>
<accession>A0A9D5X803</accession>
<feature type="binding site" evidence="12">
    <location>
        <position position="472"/>
    </location>
    <ligand>
        <name>Zn(2+)</name>
        <dbReference type="ChEBI" id="CHEBI:29105"/>
        <label>1</label>
    </ligand>
</feature>
<dbReference type="Gene3D" id="3.40.1440.60">
    <property type="entry name" value="PriA, 3(prime) DNA-binding domain"/>
    <property type="match status" value="1"/>
</dbReference>
<dbReference type="PROSITE" id="PS51192">
    <property type="entry name" value="HELICASE_ATP_BIND_1"/>
    <property type="match status" value="1"/>
</dbReference>
<dbReference type="PROSITE" id="PS51194">
    <property type="entry name" value="HELICASE_CTER"/>
    <property type="match status" value="1"/>
</dbReference>
<feature type="domain" description="Helicase C-terminal" evidence="14">
    <location>
        <begin position="510"/>
        <end position="668"/>
    </location>
</feature>
<keyword evidence="6 12" id="KW-0347">Helicase</keyword>
<dbReference type="NCBIfam" id="TIGR00595">
    <property type="entry name" value="priA"/>
    <property type="match status" value="1"/>
</dbReference>
<dbReference type="InterPro" id="IPR040498">
    <property type="entry name" value="PriA_CRR"/>
</dbReference>
<dbReference type="AlphaFoldDB" id="A0A9D5X803"/>
<dbReference type="PANTHER" id="PTHR30580:SF0">
    <property type="entry name" value="PRIMOSOMAL PROTEIN N"/>
    <property type="match status" value="1"/>
</dbReference>
<dbReference type="InterPro" id="IPR005259">
    <property type="entry name" value="PriA"/>
</dbReference>
<feature type="domain" description="Helicase ATP-binding" evidence="13">
    <location>
        <begin position="236"/>
        <end position="389"/>
    </location>
</feature>
<protein>
    <recommendedName>
        <fullName evidence="12">Replication restart protein PriA</fullName>
    </recommendedName>
    <alternativeName>
        <fullName evidence="12">ATP-dependent DNA helicase PriA</fullName>
        <ecNumber evidence="12">5.6.2.4</ecNumber>
    </alternativeName>
    <alternativeName>
        <fullName evidence="12">DNA 3'-5' helicase PriA</fullName>
    </alternativeName>
</protein>
<feature type="binding site" evidence="12">
    <location>
        <position position="515"/>
    </location>
    <ligand>
        <name>Zn(2+)</name>
        <dbReference type="ChEBI" id="CHEBI:29105"/>
        <label>1</label>
    </ligand>
</feature>
<evidence type="ECO:0000256" key="7">
    <source>
        <dbReference type="ARBA" id="ARBA00022833"/>
    </source>
</evidence>
<dbReference type="EMBL" id="JABZGU010000036">
    <property type="protein sequence ID" value="MBF4802693.1"/>
    <property type="molecule type" value="Genomic_DNA"/>
</dbReference>
<dbReference type="Pfam" id="PF18319">
    <property type="entry name" value="Zn_ribbon_PriA"/>
    <property type="match status" value="1"/>
</dbReference>
<dbReference type="InterPro" id="IPR041222">
    <property type="entry name" value="PriA_3primeBD"/>
</dbReference>
<reference evidence="15" key="1">
    <citation type="submission" date="2020-04" db="EMBL/GenBank/DDBJ databases">
        <title>Deep metagenomics examines the oral microbiome during advanced dental caries in children, revealing novel taxa and co-occurrences with host molecules.</title>
        <authorList>
            <person name="Baker J.L."/>
            <person name="Morton J.T."/>
            <person name="Dinis M."/>
            <person name="Alvarez R."/>
            <person name="Tran N.C."/>
            <person name="Knight R."/>
            <person name="Edlund A."/>
        </authorList>
    </citation>
    <scope>NUCLEOTIDE SEQUENCE</scope>
    <source>
        <strain evidence="15">JCVI_3_bin.11</strain>
    </source>
</reference>
<gene>
    <name evidence="12 15" type="primary">priA</name>
    <name evidence="15" type="ORF">HXK24_02570</name>
</gene>
<dbReference type="CDD" id="cd18804">
    <property type="entry name" value="SF2_C_priA"/>
    <property type="match status" value="1"/>
</dbReference>
<comment type="similarity">
    <text evidence="12">Belongs to the helicase family. PriA subfamily.</text>
</comment>
<dbReference type="GO" id="GO:0006269">
    <property type="term" value="P:DNA replication, synthesis of primer"/>
    <property type="evidence" value="ECO:0007669"/>
    <property type="project" value="UniProtKB-KW"/>
</dbReference>
<keyword evidence="9 12" id="KW-0238">DNA-binding</keyword>
<comment type="function">
    <text evidence="12">Initiates the restart of stalled replication forks, which reloads the replicative helicase on sites other than the origin of replication. Recognizes and binds to abandoned replication forks and remodels them to uncover a helicase loading site. Promotes assembly of the primosome at these replication forks.</text>
</comment>
<dbReference type="InterPro" id="IPR001650">
    <property type="entry name" value="Helicase_C-like"/>
</dbReference>
<sequence>MPFAHVVLDIPTRALSGTFDYAIPSSLEETAVVGTTVLVPFSHRQVVGYVVCVSDHVSSGLDVSRVLPITQVLADSAFDEQSAQVAEWMSKEYACSYADALHPFLAPGQKVKVTRKDAESPWQLVCEKSGPVDERWVELTEKAADFTPAVNASKQRSVLEALAQGAMRLSELSATIPGARSAVTALQKKGIVEVRTQRQIRGSQEGLGTTLSSGVAPRPQQLTEGQVSALAAIEAAQAAAQGDVVLIDGVTGSGKTEVYLSAIEKTLVAGKGAVVLVPEISLTAQTVGRFRSRFGEQVAVLHSKLSLGERFDQWDLIRQGRACVVVGARSALFAPIQNPGLYIIDEEHEASYKQDSLPRYHAREVAAQMARLRGAALVLGSATPSLESLYRTAQGSWRGTNWARVAMTQRPGVAVLPQVQVVDMAFQFKNGGRSVFSSALALALQETTERGEKSVLLLNRRGVANFLMCRECGCVPVCPHCSTSLTYHERTHSLVCHSCGRQWSQHAYPNPSSKCPNCGSRYMGAYGVGTQRVEDELKLLLGSNAPIIRMDADTTAKKGEHQRLLELFDATPGAVLIGTQMIAKGLDFPDVTLVGVINADTMLKLPDFRAAERTFDLLEQVAGRAGRGEKPGKVIIQSYWSTHPAIASVVTHDRRPFLDAELKERREGAYPPFSRLSNVLFWGASEKEVRRVADQMAEALHTKLDAQTGWEILGPADCVKAKVKDKYRRHILVKSPVDAQVGEILSECAASLDKRVGINMTLDVDAYDMM</sequence>
<comment type="subunit">
    <text evidence="12">Component of the replication restart primosome.</text>
</comment>
<evidence type="ECO:0000256" key="12">
    <source>
        <dbReference type="HAMAP-Rule" id="MF_00983"/>
    </source>
</evidence>
<dbReference type="PANTHER" id="PTHR30580">
    <property type="entry name" value="PRIMOSOMAL PROTEIN N"/>
    <property type="match status" value="1"/>
</dbReference>
<dbReference type="InterPro" id="IPR014001">
    <property type="entry name" value="Helicase_ATP-bd"/>
</dbReference>
<evidence type="ECO:0000256" key="2">
    <source>
        <dbReference type="ARBA" id="ARBA00022705"/>
    </source>
</evidence>
<dbReference type="Gene3D" id="3.40.50.300">
    <property type="entry name" value="P-loop containing nucleotide triphosphate hydrolases"/>
    <property type="match status" value="2"/>
</dbReference>
<feature type="binding site" evidence="12">
    <location>
        <position position="469"/>
    </location>
    <ligand>
        <name>Zn(2+)</name>
        <dbReference type="ChEBI" id="CHEBI:29105"/>
        <label>1</label>
    </ligand>
</feature>
<keyword evidence="7 12" id="KW-0862">Zinc</keyword>
<evidence type="ECO:0000259" key="13">
    <source>
        <dbReference type="PROSITE" id="PS51192"/>
    </source>
</evidence>
<feature type="binding site" evidence="12">
    <location>
        <position position="499"/>
    </location>
    <ligand>
        <name>Zn(2+)</name>
        <dbReference type="ChEBI" id="CHEBI:29105"/>
        <label>2</label>
    </ligand>
</feature>
<evidence type="ECO:0000313" key="16">
    <source>
        <dbReference type="Proteomes" id="UP000787322"/>
    </source>
</evidence>
<dbReference type="InterPro" id="IPR042115">
    <property type="entry name" value="PriA_3primeBD_sf"/>
</dbReference>
<dbReference type="InterPro" id="IPR011545">
    <property type="entry name" value="DEAD/DEAH_box_helicase_dom"/>
</dbReference>
<dbReference type="GO" id="GO:0005524">
    <property type="term" value="F:ATP binding"/>
    <property type="evidence" value="ECO:0007669"/>
    <property type="project" value="UniProtKB-UniRule"/>
</dbReference>
<dbReference type="Pfam" id="PF17764">
    <property type="entry name" value="PriA_3primeBD"/>
    <property type="match status" value="1"/>
</dbReference>
<dbReference type="Pfam" id="PF18074">
    <property type="entry name" value="PriA_C"/>
    <property type="match status" value="1"/>
</dbReference>
<dbReference type="Proteomes" id="UP000787322">
    <property type="component" value="Unassembled WGS sequence"/>
</dbReference>
<dbReference type="EC" id="5.6.2.4" evidence="12"/>
<dbReference type="SMART" id="SM00490">
    <property type="entry name" value="HELICc"/>
    <property type="match status" value="1"/>
</dbReference>
<keyword evidence="10 12" id="KW-0413">Isomerase</keyword>
<dbReference type="GO" id="GO:1990077">
    <property type="term" value="C:primosome complex"/>
    <property type="evidence" value="ECO:0007669"/>
    <property type="project" value="UniProtKB-UniRule"/>
</dbReference>
<evidence type="ECO:0000313" key="15">
    <source>
        <dbReference type="EMBL" id="MBF4802693.1"/>
    </source>
</evidence>
<keyword evidence="5 12" id="KW-0378">Hydrolase</keyword>
<evidence type="ECO:0000256" key="8">
    <source>
        <dbReference type="ARBA" id="ARBA00022840"/>
    </source>
</evidence>
<evidence type="ECO:0000256" key="6">
    <source>
        <dbReference type="ARBA" id="ARBA00022806"/>
    </source>
</evidence>
<comment type="catalytic activity">
    <reaction evidence="12">
        <text>Couples ATP hydrolysis with the unwinding of duplex DNA by translocating in the 3'-5' direction.</text>
        <dbReference type="EC" id="5.6.2.4"/>
    </reaction>
</comment>
<dbReference type="InterPro" id="IPR041236">
    <property type="entry name" value="PriA_C"/>
</dbReference>
<dbReference type="GO" id="GO:0008270">
    <property type="term" value="F:zinc ion binding"/>
    <property type="evidence" value="ECO:0007669"/>
    <property type="project" value="UniProtKB-UniRule"/>
</dbReference>
<feature type="binding site" evidence="12">
    <location>
        <position position="481"/>
    </location>
    <ligand>
        <name>Zn(2+)</name>
        <dbReference type="ChEBI" id="CHEBI:29105"/>
        <label>2</label>
    </ligand>
</feature>
<feature type="binding site" evidence="12">
    <location>
        <position position="496"/>
    </location>
    <ligand>
        <name>Zn(2+)</name>
        <dbReference type="ChEBI" id="CHEBI:29105"/>
        <label>2</label>
    </ligand>
</feature>
<evidence type="ECO:0000256" key="1">
    <source>
        <dbReference type="ARBA" id="ARBA00022515"/>
    </source>
</evidence>
<keyword evidence="8 12" id="KW-0067">ATP-binding</keyword>
<comment type="catalytic activity">
    <reaction evidence="11 12">
        <text>ATP + H2O = ADP + phosphate + H(+)</text>
        <dbReference type="Rhea" id="RHEA:13065"/>
        <dbReference type="ChEBI" id="CHEBI:15377"/>
        <dbReference type="ChEBI" id="CHEBI:15378"/>
        <dbReference type="ChEBI" id="CHEBI:30616"/>
        <dbReference type="ChEBI" id="CHEBI:43474"/>
        <dbReference type="ChEBI" id="CHEBI:456216"/>
        <dbReference type="EC" id="5.6.2.4"/>
    </reaction>
</comment>
<name>A0A9D5X803_9ACTN</name>
<dbReference type="GO" id="GO:0043138">
    <property type="term" value="F:3'-5' DNA helicase activity"/>
    <property type="evidence" value="ECO:0007669"/>
    <property type="project" value="UniProtKB-EC"/>
</dbReference>
<evidence type="ECO:0000256" key="3">
    <source>
        <dbReference type="ARBA" id="ARBA00022723"/>
    </source>
</evidence>
<keyword evidence="3 12" id="KW-0479">Metal-binding</keyword>
<evidence type="ECO:0000256" key="5">
    <source>
        <dbReference type="ARBA" id="ARBA00022801"/>
    </source>
</evidence>
<dbReference type="FunFam" id="3.40.50.300:FF:000489">
    <property type="entry name" value="Primosome assembly protein PriA"/>
    <property type="match status" value="1"/>
</dbReference>
<dbReference type="SUPFAM" id="SSF52540">
    <property type="entry name" value="P-loop containing nucleoside triphosphate hydrolases"/>
    <property type="match status" value="1"/>
</dbReference>
<evidence type="ECO:0000256" key="4">
    <source>
        <dbReference type="ARBA" id="ARBA00022741"/>
    </source>
</evidence>
<dbReference type="HAMAP" id="MF_00983">
    <property type="entry name" value="PriA"/>
    <property type="match status" value="1"/>
</dbReference>
<evidence type="ECO:0000259" key="14">
    <source>
        <dbReference type="PROSITE" id="PS51194"/>
    </source>
</evidence>
<proteinExistence type="inferred from homology"/>
<dbReference type="CDD" id="cd17929">
    <property type="entry name" value="DEXHc_priA"/>
    <property type="match status" value="1"/>
</dbReference>
<evidence type="ECO:0000256" key="10">
    <source>
        <dbReference type="ARBA" id="ARBA00023235"/>
    </source>
</evidence>
<dbReference type="InterPro" id="IPR027417">
    <property type="entry name" value="P-loop_NTPase"/>
</dbReference>
<organism evidence="15 16">
    <name type="scientific">Lancefieldella parvula</name>
    <dbReference type="NCBI Taxonomy" id="1382"/>
    <lineage>
        <taxon>Bacteria</taxon>
        <taxon>Bacillati</taxon>
        <taxon>Actinomycetota</taxon>
        <taxon>Coriobacteriia</taxon>
        <taxon>Coriobacteriales</taxon>
        <taxon>Atopobiaceae</taxon>
        <taxon>Lancefieldella</taxon>
    </lineage>
</organism>
<dbReference type="Pfam" id="PF00271">
    <property type="entry name" value="Helicase_C"/>
    <property type="match status" value="1"/>
</dbReference>
<dbReference type="GO" id="GO:0016787">
    <property type="term" value="F:hydrolase activity"/>
    <property type="evidence" value="ECO:0007669"/>
    <property type="project" value="UniProtKB-KW"/>
</dbReference>
<dbReference type="Pfam" id="PF00270">
    <property type="entry name" value="DEAD"/>
    <property type="match status" value="1"/>
</dbReference>
<dbReference type="GO" id="GO:0006302">
    <property type="term" value="P:double-strand break repair"/>
    <property type="evidence" value="ECO:0007669"/>
    <property type="project" value="InterPro"/>
</dbReference>
<dbReference type="GO" id="GO:0003677">
    <property type="term" value="F:DNA binding"/>
    <property type="evidence" value="ECO:0007669"/>
    <property type="project" value="UniProtKB-UniRule"/>
</dbReference>
<comment type="caution">
    <text evidence="15">The sequence shown here is derived from an EMBL/GenBank/DDBJ whole genome shotgun (WGS) entry which is preliminary data.</text>
</comment>
<feature type="binding site" evidence="12">
    <location>
        <position position="518"/>
    </location>
    <ligand>
        <name>Zn(2+)</name>
        <dbReference type="ChEBI" id="CHEBI:29105"/>
        <label>1</label>
    </ligand>
</feature>
<keyword evidence="4 12" id="KW-0547">Nucleotide-binding</keyword>
<keyword evidence="2 12" id="KW-0235">DNA replication</keyword>